<protein>
    <submittedName>
        <fullName evidence="7">Response regulator</fullName>
    </submittedName>
</protein>
<keyword evidence="2" id="KW-0902">Two-component regulatory system</keyword>
<dbReference type="Pfam" id="PF00072">
    <property type="entry name" value="Response_reg"/>
    <property type="match status" value="1"/>
</dbReference>
<dbReference type="InterPro" id="IPR011006">
    <property type="entry name" value="CheY-like_superfamily"/>
</dbReference>
<dbReference type="GO" id="GO:0005829">
    <property type="term" value="C:cytosol"/>
    <property type="evidence" value="ECO:0007669"/>
    <property type="project" value="TreeGrafter"/>
</dbReference>
<gene>
    <name evidence="7" type="ORF">ENE74_10970</name>
</gene>
<feature type="modified residue" description="4-aspartylphosphate" evidence="4">
    <location>
        <position position="67"/>
    </location>
</feature>
<sequence>MFFGKGTIGKSRKAIRRILVVEDEPLVAFDNEHFLIGAGYTVVGTVDSHAHAVALIAQEAVDLVIADVHLAGQEDGVAVAAVAQERGIAVLFVTGACPLHARHLAYGCLAKPYSQRDLLASIEAVDMLIRGKKRLRRLPPGLSLFTGPPATGEGDRPGVDA</sequence>
<dbReference type="PROSITE" id="PS50110">
    <property type="entry name" value="RESPONSE_REGULATORY"/>
    <property type="match status" value="1"/>
</dbReference>
<keyword evidence="3" id="KW-0238">DNA-binding</keyword>
<dbReference type="OrthoDB" id="7471842at2"/>
<feature type="domain" description="Response regulatory" evidence="6">
    <location>
        <begin position="17"/>
        <end position="126"/>
    </location>
</feature>
<dbReference type="GO" id="GO:0032993">
    <property type="term" value="C:protein-DNA complex"/>
    <property type="evidence" value="ECO:0007669"/>
    <property type="project" value="TreeGrafter"/>
</dbReference>
<dbReference type="SUPFAM" id="SSF52172">
    <property type="entry name" value="CheY-like"/>
    <property type="match status" value="1"/>
</dbReference>
<feature type="region of interest" description="Disordered" evidence="5">
    <location>
        <begin position="141"/>
        <end position="161"/>
    </location>
</feature>
<accession>A0A437J725</accession>
<dbReference type="PANTHER" id="PTHR48111:SF40">
    <property type="entry name" value="PHOSPHATE REGULON TRANSCRIPTIONAL REGULATORY PROTEIN PHOB"/>
    <property type="match status" value="1"/>
</dbReference>
<keyword evidence="8" id="KW-1185">Reference proteome</keyword>
<dbReference type="InterPro" id="IPR039420">
    <property type="entry name" value="WalR-like"/>
</dbReference>
<comment type="caution">
    <text evidence="7">The sequence shown here is derived from an EMBL/GenBank/DDBJ whole genome shotgun (WGS) entry which is preliminary data.</text>
</comment>
<keyword evidence="1 4" id="KW-0597">Phosphoprotein</keyword>
<name>A0A437J725_9SPHN</name>
<dbReference type="InterPro" id="IPR001789">
    <property type="entry name" value="Sig_transdc_resp-reg_receiver"/>
</dbReference>
<evidence type="ECO:0000256" key="1">
    <source>
        <dbReference type="ARBA" id="ARBA00022553"/>
    </source>
</evidence>
<dbReference type="PANTHER" id="PTHR48111">
    <property type="entry name" value="REGULATOR OF RPOS"/>
    <property type="match status" value="1"/>
</dbReference>
<dbReference type="RefSeq" id="WP_127690968.1">
    <property type="nucleotide sequence ID" value="NZ_RZUL01000003.1"/>
</dbReference>
<dbReference type="GO" id="GO:0000976">
    <property type="term" value="F:transcription cis-regulatory region binding"/>
    <property type="evidence" value="ECO:0007669"/>
    <property type="project" value="TreeGrafter"/>
</dbReference>
<reference evidence="7 8" key="1">
    <citation type="submission" date="2019-01" db="EMBL/GenBank/DDBJ databases">
        <authorList>
            <person name="Chen W.-M."/>
        </authorList>
    </citation>
    <scope>NUCLEOTIDE SEQUENCE [LARGE SCALE GENOMIC DNA]</scope>
    <source>
        <strain evidence="7 8">TLA-22</strain>
    </source>
</reference>
<organism evidence="7 8">
    <name type="scientific">Sphingobium algorifonticola</name>
    <dbReference type="NCBI Taxonomy" id="2008318"/>
    <lineage>
        <taxon>Bacteria</taxon>
        <taxon>Pseudomonadati</taxon>
        <taxon>Pseudomonadota</taxon>
        <taxon>Alphaproteobacteria</taxon>
        <taxon>Sphingomonadales</taxon>
        <taxon>Sphingomonadaceae</taxon>
        <taxon>Sphingobium</taxon>
    </lineage>
</organism>
<evidence type="ECO:0000313" key="8">
    <source>
        <dbReference type="Proteomes" id="UP000282977"/>
    </source>
</evidence>
<dbReference type="EMBL" id="RZUL01000003">
    <property type="protein sequence ID" value="RVT40969.1"/>
    <property type="molecule type" value="Genomic_DNA"/>
</dbReference>
<evidence type="ECO:0000313" key="7">
    <source>
        <dbReference type="EMBL" id="RVT40969.1"/>
    </source>
</evidence>
<dbReference type="SMART" id="SM00448">
    <property type="entry name" value="REC"/>
    <property type="match status" value="1"/>
</dbReference>
<dbReference type="AlphaFoldDB" id="A0A437J725"/>
<evidence type="ECO:0000256" key="2">
    <source>
        <dbReference type="ARBA" id="ARBA00023012"/>
    </source>
</evidence>
<dbReference type="Proteomes" id="UP000282977">
    <property type="component" value="Unassembled WGS sequence"/>
</dbReference>
<evidence type="ECO:0000256" key="4">
    <source>
        <dbReference type="PROSITE-ProRule" id="PRU00169"/>
    </source>
</evidence>
<dbReference type="GO" id="GO:0006355">
    <property type="term" value="P:regulation of DNA-templated transcription"/>
    <property type="evidence" value="ECO:0007669"/>
    <property type="project" value="TreeGrafter"/>
</dbReference>
<dbReference type="GO" id="GO:0000156">
    <property type="term" value="F:phosphorelay response regulator activity"/>
    <property type="evidence" value="ECO:0007669"/>
    <property type="project" value="TreeGrafter"/>
</dbReference>
<evidence type="ECO:0000256" key="5">
    <source>
        <dbReference type="SAM" id="MobiDB-lite"/>
    </source>
</evidence>
<evidence type="ECO:0000256" key="3">
    <source>
        <dbReference type="ARBA" id="ARBA00023125"/>
    </source>
</evidence>
<dbReference type="Gene3D" id="3.40.50.2300">
    <property type="match status" value="1"/>
</dbReference>
<proteinExistence type="predicted"/>
<evidence type="ECO:0000259" key="6">
    <source>
        <dbReference type="PROSITE" id="PS50110"/>
    </source>
</evidence>